<dbReference type="AlphaFoldDB" id="A0A835UWW5"/>
<dbReference type="Proteomes" id="UP000639772">
    <property type="component" value="Chromosome 6"/>
</dbReference>
<sequence length="77" mass="8353">MGSGSEPSAESIGPGIPLLNRTVTGHLSTRVILHPLLASRRDSKLPNNEARQTADPFRLKQSSRIRKQSVSYVSGKV</sequence>
<evidence type="ECO:0000313" key="2">
    <source>
        <dbReference type="EMBL" id="KAG0478899.1"/>
    </source>
</evidence>
<comment type="caution">
    <text evidence="2">The sequence shown here is derived from an EMBL/GenBank/DDBJ whole genome shotgun (WGS) entry which is preliminary data.</text>
</comment>
<name>A0A835UWW5_VANPL</name>
<organism evidence="2 3">
    <name type="scientific">Vanilla planifolia</name>
    <name type="common">Vanilla</name>
    <dbReference type="NCBI Taxonomy" id="51239"/>
    <lineage>
        <taxon>Eukaryota</taxon>
        <taxon>Viridiplantae</taxon>
        <taxon>Streptophyta</taxon>
        <taxon>Embryophyta</taxon>
        <taxon>Tracheophyta</taxon>
        <taxon>Spermatophyta</taxon>
        <taxon>Magnoliopsida</taxon>
        <taxon>Liliopsida</taxon>
        <taxon>Asparagales</taxon>
        <taxon>Orchidaceae</taxon>
        <taxon>Vanilloideae</taxon>
        <taxon>Vanilleae</taxon>
        <taxon>Vanilla</taxon>
    </lineage>
</organism>
<evidence type="ECO:0000256" key="1">
    <source>
        <dbReference type="SAM" id="MobiDB-lite"/>
    </source>
</evidence>
<dbReference type="EMBL" id="JADCNM010000006">
    <property type="protein sequence ID" value="KAG0478899.1"/>
    <property type="molecule type" value="Genomic_DNA"/>
</dbReference>
<reference evidence="2 3" key="1">
    <citation type="journal article" date="2020" name="Nat. Food">
        <title>A phased Vanilla planifolia genome enables genetic improvement of flavour and production.</title>
        <authorList>
            <person name="Hasing T."/>
            <person name="Tang H."/>
            <person name="Brym M."/>
            <person name="Khazi F."/>
            <person name="Huang T."/>
            <person name="Chambers A.H."/>
        </authorList>
    </citation>
    <scope>NUCLEOTIDE SEQUENCE [LARGE SCALE GENOMIC DNA]</scope>
    <source>
        <tissue evidence="2">Leaf</tissue>
    </source>
</reference>
<gene>
    <name evidence="2" type="ORF">HPP92_013618</name>
</gene>
<accession>A0A835UWW5</accession>
<proteinExistence type="predicted"/>
<protein>
    <submittedName>
        <fullName evidence="2">Uncharacterized protein</fullName>
    </submittedName>
</protein>
<evidence type="ECO:0000313" key="3">
    <source>
        <dbReference type="Proteomes" id="UP000639772"/>
    </source>
</evidence>
<feature type="region of interest" description="Disordered" evidence="1">
    <location>
        <begin position="39"/>
        <end position="62"/>
    </location>
</feature>